<dbReference type="PANTHER" id="PTHR42708:SF1">
    <property type="entry name" value="GLIDING MOTILITY PROTEIN MGLA"/>
    <property type="match status" value="1"/>
</dbReference>
<reference evidence="1" key="1">
    <citation type="submission" date="2023-02" db="EMBL/GenBank/DDBJ databases">
        <title>Tahibacter soli sp. nov. isolated from soil.</title>
        <authorList>
            <person name="Baek J.H."/>
            <person name="Lee J.K."/>
            <person name="Choi D.G."/>
            <person name="Jeon C.O."/>
        </authorList>
    </citation>
    <scope>NUCLEOTIDE SEQUENCE</scope>
    <source>
        <strain evidence="1">BL</strain>
    </source>
</reference>
<evidence type="ECO:0000313" key="1">
    <source>
        <dbReference type="EMBL" id="MDC8015219.1"/>
    </source>
</evidence>
<dbReference type="CDD" id="cd00882">
    <property type="entry name" value="Ras_like_GTPase"/>
    <property type="match status" value="1"/>
</dbReference>
<dbReference type="InterPro" id="IPR027417">
    <property type="entry name" value="P-loop_NTPase"/>
</dbReference>
<dbReference type="Gene3D" id="3.40.50.300">
    <property type="entry name" value="P-loop containing nucleotide triphosphate hydrolases"/>
    <property type="match status" value="1"/>
</dbReference>
<keyword evidence="2" id="KW-1185">Reference proteome</keyword>
<dbReference type="EMBL" id="JAOVZO020000020">
    <property type="protein sequence ID" value="MDC8015219.1"/>
    <property type="molecule type" value="Genomic_DNA"/>
</dbReference>
<dbReference type="Proteomes" id="UP001139971">
    <property type="component" value="Unassembled WGS sequence"/>
</dbReference>
<name>A0A9X3YMU9_9GAMM</name>
<protein>
    <submittedName>
        <fullName evidence="1">GTP-binding protein</fullName>
    </submittedName>
</protein>
<sequence length="185" mass="19672">MSGADSEFKIVFTGPMGVGKTTAIAAISDEAPVSTDVFNTDREAFDKALTTAGLDYGHIALDDGTAVRLYGTPGQARFRFMWDILGLNAAGVIVLIDASQSDALVQLDHFVDAFGSGKRTPIVIGVGRLDHAGAPPLDAFSQRLETRGLTLPVFGVDVRRRPDVLLLVDTLLCLIETADPTRLTA</sequence>
<dbReference type="InterPro" id="IPR052705">
    <property type="entry name" value="Gliding_Motility_GTPase"/>
</dbReference>
<accession>A0A9X3YMU9</accession>
<organism evidence="1 2">
    <name type="scientific">Tahibacter soli</name>
    <dbReference type="NCBI Taxonomy" id="2983605"/>
    <lineage>
        <taxon>Bacteria</taxon>
        <taxon>Pseudomonadati</taxon>
        <taxon>Pseudomonadota</taxon>
        <taxon>Gammaproteobacteria</taxon>
        <taxon>Lysobacterales</taxon>
        <taxon>Rhodanobacteraceae</taxon>
        <taxon>Tahibacter</taxon>
    </lineage>
</organism>
<dbReference type="RefSeq" id="WP_263544234.1">
    <property type="nucleotide sequence ID" value="NZ_JAOVZO020000020.1"/>
</dbReference>
<gene>
    <name evidence="1" type="ORF">OD750_021975</name>
</gene>
<dbReference type="SUPFAM" id="SSF52540">
    <property type="entry name" value="P-loop containing nucleoside triphosphate hydrolases"/>
    <property type="match status" value="1"/>
</dbReference>
<comment type="caution">
    <text evidence="1">The sequence shown here is derived from an EMBL/GenBank/DDBJ whole genome shotgun (WGS) entry which is preliminary data.</text>
</comment>
<dbReference type="AlphaFoldDB" id="A0A9X3YMU9"/>
<dbReference type="PANTHER" id="PTHR42708">
    <property type="entry name" value="ATP/GTP-BINDING PROTEIN-RELATED"/>
    <property type="match status" value="1"/>
</dbReference>
<evidence type="ECO:0000313" key="2">
    <source>
        <dbReference type="Proteomes" id="UP001139971"/>
    </source>
</evidence>
<proteinExistence type="predicted"/>